<dbReference type="Proteomes" id="UP000223606">
    <property type="component" value="Chromosome 1"/>
</dbReference>
<dbReference type="InterPro" id="IPR036390">
    <property type="entry name" value="WH_DNA-bd_sf"/>
</dbReference>
<accession>A0A2C9D9W6</accession>
<dbReference type="GO" id="GO:0003700">
    <property type="term" value="F:DNA-binding transcription factor activity"/>
    <property type="evidence" value="ECO:0007669"/>
    <property type="project" value="InterPro"/>
</dbReference>
<keyword evidence="4" id="KW-1185">Reference proteome</keyword>
<evidence type="ECO:0000313" key="3">
    <source>
        <dbReference type="EMBL" id="SON56960.1"/>
    </source>
</evidence>
<feature type="domain" description="HTH marR-type" evidence="2">
    <location>
        <begin position="60"/>
        <end position="189"/>
    </location>
</feature>
<dbReference type="PRINTS" id="PR00598">
    <property type="entry name" value="HTHMARR"/>
</dbReference>
<proteinExistence type="predicted"/>
<dbReference type="PANTHER" id="PTHR33164:SF95">
    <property type="entry name" value="TRANSCRIPTIONAL REGULATOR"/>
    <property type="match status" value="1"/>
</dbReference>
<name>A0A2C9D9W6_9HYPH</name>
<evidence type="ECO:0000313" key="4">
    <source>
        <dbReference type="Proteomes" id="UP000223606"/>
    </source>
</evidence>
<dbReference type="InterPro" id="IPR036388">
    <property type="entry name" value="WH-like_DNA-bd_sf"/>
</dbReference>
<dbReference type="InterPro" id="IPR039422">
    <property type="entry name" value="MarR/SlyA-like"/>
</dbReference>
<organism evidence="3 4">
    <name type="scientific">Hartmannibacter diazotrophicus</name>
    <dbReference type="NCBI Taxonomy" id="1482074"/>
    <lineage>
        <taxon>Bacteria</taxon>
        <taxon>Pseudomonadati</taxon>
        <taxon>Pseudomonadota</taxon>
        <taxon>Alphaproteobacteria</taxon>
        <taxon>Hyphomicrobiales</taxon>
        <taxon>Pleomorphomonadaceae</taxon>
        <taxon>Hartmannibacter</taxon>
    </lineage>
</organism>
<dbReference type="Gene3D" id="1.10.10.10">
    <property type="entry name" value="Winged helix-like DNA-binding domain superfamily/Winged helix DNA-binding domain"/>
    <property type="match status" value="1"/>
</dbReference>
<dbReference type="GO" id="GO:0006950">
    <property type="term" value="P:response to stress"/>
    <property type="evidence" value="ECO:0007669"/>
    <property type="project" value="TreeGrafter"/>
</dbReference>
<dbReference type="SUPFAM" id="SSF46785">
    <property type="entry name" value="Winged helix' DNA-binding domain"/>
    <property type="match status" value="1"/>
</dbReference>
<dbReference type="PANTHER" id="PTHR33164">
    <property type="entry name" value="TRANSCRIPTIONAL REGULATOR, MARR FAMILY"/>
    <property type="match status" value="1"/>
</dbReference>
<dbReference type="InterPro" id="IPR000835">
    <property type="entry name" value="HTH_MarR-typ"/>
</dbReference>
<dbReference type="Pfam" id="PF01047">
    <property type="entry name" value="MarR"/>
    <property type="match status" value="1"/>
</dbReference>
<feature type="compositionally biased region" description="Polar residues" evidence="1">
    <location>
        <begin position="28"/>
        <end position="44"/>
    </location>
</feature>
<evidence type="ECO:0000259" key="2">
    <source>
        <dbReference type="PROSITE" id="PS50995"/>
    </source>
</evidence>
<gene>
    <name evidence="3" type="primary">nicR_2</name>
    <name evidence="3" type="ORF">HDIA_3419</name>
</gene>
<reference evidence="4" key="1">
    <citation type="submission" date="2017-09" db="EMBL/GenBank/DDBJ databases">
        <title>Genome sequence of Nannocystis excedens DSM 71.</title>
        <authorList>
            <person name="Blom J."/>
        </authorList>
    </citation>
    <scope>NUCLEOTIDE SEQUENCE [LARGE SCALE GENOMIC DNA]</scope>
    <source>
        <strain evidence="4">type strain: E19</strain>
    </source>
</reference>
<dbReference type="SMART" id="SM00347">
    <property type="entry name" value="HTH_MARR"/>
    <property type="match status" value="1"/>
</dbReference>
<sequence length="202" mass="22386">MDNAKGDLARRGRLRWRIFRLATLDTMTTSPSTSALPETPSTDGAESPANATLHALRERPGFLIRRLHQIHVALFAEECAGENVTPVQFSVLTALEEMDATEQTTLGQAVGLDRTNTADVLSRLQQRGLIRRRVAPNDRRRKVVVLTDVGRATLARIRDAAGRAHDRTVAALSEEDRKRFLDYLVTLVEANNDVGRAPLRLA</sequence>
<dbReference type="AlphaFoldDB" id="A0A2C9D9W6"/>
<dbReference type="KEGG" id="hdi:HDIA_3419"/>
<protein>
    <submittedName>
        <fullName evidence="3">Nicotinate degradation protein R</fullName>
    </submittedName>
</protein>
<feature type="region of interest" description="Disordered" evidence="1">
    <location>
        <begin position="28"/>
        <end position="48"/>
    </location>
</feature>
<dbReference type="PROSITE" id="PS50995">
    <property type="entry name" value="HTH_MARR_2"/>
    <property type="match status" value="1"/>
</dbReference>
<evidence type="ECO:0000256" key="1">
    <source>
        <dbReference type="SAM" id="MobiDB-lite"/>
    </source>
</evidence>
<dbReference type="EMBL" id="LT960614">
    <property type="protein sequence ID" value="SON56960.1"/>
    <property type="molecule type" value="Genomic_DNA"/>
</dbReference>